<evidence type="ECO:0000256" key="7">
    <source>
        <dbReference type="ARBA" id="ARBA00023163"/>
    </source>
</evidence>
<dbReference type="CDD" id="cd00202">
    <property type="entry name" value="ZnF_GATA"/>
    <property type="match status" value="2"/>
</dbReference>
<evidence type="ECO:0000256" key="8">
    <source>
        <dbReference type="ARBA" id="ARBA00023242"/>
    </source>
</evidence>
<feature type="domain" description="GATA-type" evidence="11">
    <location>
        <begin position="382"/>
        <end position="435"/>
    </location>
</feature>
<dbReference type="GO" id="GO:0045165">
    <property type="term" value="P:cell fate commitment"/>
    <property type="evidence" value="ECO:0007669"/>
    <property type="project" value="TreeGrafter"/>
</dbReference>
<keyword evidence="7" id="KW-0804">Transcription</keyword>
<feature type="compositionally biased region" description="Low complexity" evidence="10">
    <location>
        <begin position="222"/>
        <end position="244"/>
    </location>
</feature>
<evidence type="ECO:0000256" key="1">
    <source>
        <dbReference type="ARBA" id="ARBA00004123"/>
    </source>
</evidence>
<dbReference type="PRINTS" id="PR00619">
    <property type="entry name" value="GATAZNFINGER"/>
</dbReference>
<dbReference type="OrthoDB" id="515401at2759"/>
<keyword evidence="8" id="KW-0539">Nucleus</keyword>
<keyword evidence="4" id="KW-0862">Zinc</keyword>
<dbReference type="GO" id="GO:0005634">
    <property type="term" value="C:nucleus"/>
    <property type="evidence" value="ECO:0007669"/>
    <property type="project" value="UniProtKB-SubCell"/>
</dbReference>
<feature type="compositionally biased region" description="Polar residues" evidence="10">
    <location>
        <begin position="203"/>
        <end position="220"/>
    </location>
</feature>
<dbReference type="InterPro" id="IPR013088">
    <property type="entry name" value="Znf_NHR/GATA"/>
</dbReference>
<dbReference type="GO" id="GO:0045944">
    <property type="term" value="P:positive regulation of transcription by RNA polymerase II"/>
    <property type="evidence" value="ECO:0007669"/>
    <property type="project" value="TreeGrafter"/>
</dbReference>
<dbReference type="EMBL" id="MTYJ01000004">
    <property type="protein sequence ID" value="OQV25045.1"/>
    <property type="molecule type" value="Genomic_DNA"/>
</dbReference>
<keyword evidence="2" id="KW-0479">Metal-binding</keyword>
<comment type="caution">
    <text evidence="12">The sequence shown here is derived from an EMBL/GenBank/DDBJ whole genome shotgun (WGS) entry which is preliminary data.</text>
</comment>
<dbReference type="GO" id="GO:0000981">
    <property type="term" value="F:DNA-binding transcription factor activity, RNA polymerase II-specific"/>
    <property type="evidence" value="ECO:0007669"/>
    <property type="project" value="TreeGrafter"/>
</dbReference>
<evidence type="ECO:0000256" key="9">
    <source>
        <dbReference type="PROSITE-ProRule" id="PRU00094"/>
    </source>
</evidence>
<dbReference type="Pfam" id="PF00320">
    <property type="entry name" value="GATA"/>
    <property type="match status" value="2"/>
</dbReference>
<evidence type="ECO:0000256" key="4">
    <source>
        <dbReference type="ARBA" id="ARBA00022833"/>
    </source>
</evidence>
<gene>
    <name evidence="12" type="ORF">BV898_01252</name>
</gene>
<dbReference type="SUPFAM" id="SSF57716">
    <property type="entry name" value="Glucocorticoid receptor-like (DNA-binding domain)"/>
    <property type="match status" value="2"/>
</dbReference>
<dbReference type="Proteomes" id="UP000192578">
    <property type="component" value="Unassembled WGS sequence"/>
</dbReference>
<evidence type="ECO:0000313" key="13">
    <source>
        <dbReference type="Proteomes" id="UP000192578"/>
    </source>
</evidence>
<protein>
    <submittedName>
        <fullName evidence="12">Transcription factor GATA-3</fullName>
    </submittedName>
</protein>
<dbReference type="AlphaFoldDB" id="A0A1W0XC15"/>
<feature type="region of interest" description="Disordered" evidence="10">
    <location>
        <begin position="138"/>
        <end position="161"/>
    </location>
</feature>
<name>A0A1W0XC15_HYPEX</name>
<dbReference type="FunFam" id="3.30.50.10:FF:000032">
    <property type="entry name" value="Transcription factor GATA-3"/>
    <property type="match status" value="1"/>
</dbReference>
<dbReference type="GO" id="GO:0000978">
    <property type="term" value="F:RNA polymerase II cis-regulatory region sequence-specific DNA binding"/>
    <property type="evidence" value="ECO:0007669"/>
    <property type="project" value="TreeGrafter"/>
</dbReference>
<accession>A0A1W0XC15</accession>
<dbReference type="PROSITE" id="PS00344">
    <property type="entry name" value="GATA_ZN_FINGER_1"/>
    <property type="match status" value="2"/>
</dbReference>
<feature type="region of interest" description="Disordered" evidence="10">
    <location>
        <begin position="439"/>
        <end position="459"/>
    </location>
</feature>
<feature type="domain" description="GATA-type" evidence="11">
    <location>
        <begin position="328"/>
        <end position="383"/>
    </location>
</feature>
<proteinExistence type="predicted"/>
<keyword evidence="5" id="KW-0805">Transcription regulation</keyword>
<dbReference type="InterPro" id="IPR039355">
    <property type="entry name" value="Transcription_factor_GATA"/>
</dbReference>
<dbReference type="GO" id="GO:0000122">
    <property type="term" value="P:negative regulation of transcription by RNA polymerase II"/>
    <property type="evidence" value="ECO:0007669"/>
    <property type="project" value="TreeGrafter"/>
</dbReference>
<dbReference type="PANTHER" id="PTHR10071">
    <property type="entry name" value="TRANSCRIPTION FACTOR GATA FAMILY MEMBER"/>
    <property type="match status" value="1"/>
</dbReference>
<feature type="region of interest" description="Disordered" evidence="10">
    <location>
        <begin position="194"/>
        <end position="329"/>
    </location>
</feature>
<evidence type="ECO:0000256" key="5">
    <source>
        <dbReference type="ARBA" id="ARBA00023015"/>
    </source>
</evidence>
<dbReference type="PANTHER" id="PTHR10071:SF281">
    <property type="entry name" value="BOX A-BINDING FACTOR-RELATED"/>
    <property type="match status" value="1"/>
</dbReference>
<comment type="subcellular location">
    <subcellularLocation>
        <location evidence="1">Nucleus</location>
    </subcellularLocation>
</comment>
<evidence type="ECO:0000256" key="6">
    <source>
        <dbReference type="ARBA" id="ARBA00023125"/>
    </source>
</evidence>
<evidence type="ECO:0000256" key="3">
    <source>
        <dbReference type="ARBA" id="ARBA00022771"/>
    </source>
</evidence>
<dbReference type="Gene3D" id="3.30.50.10">
    <property type="entry name" value="Erythroid Transcription Factor GATA-1, subunit A"/>
    <property type="match status" value="2"/>
</dbReference>
<keyword evidence="3 9" id="KW-0863">Zinc-finger</keyword>
<evidence type="ECO:0000259" key="11">
    <source>
        <dbReference type="PROSITE" id="PS50114"/>
    </source>
</evidence>
<reference evidence="13" key="1">
    <citation type="submission" date="2017-01" db="EMBL/GenBank/DDBJ databases">
        <title>Comparative genomics of anhydrobiosis in the tardigrade Hypsibius dujardini.</title>
        <authorList>
            <person name="Yoshida Y."/>
            <person name="Koutsovoulos G."/>
            <person name="Laetsch D."/>
            <person name="Stevens L."/>
            <person name="Kumar S."/>
            <person name="Horikawa D."/>
            <person name="Ishino K."/>
            <person name="Komine S."/>
            <person name="Tomita M."/>
            <person name="Blaxter M."/>
            <person name="Arakawa K."/>
        </authorList>
    </citation>
    <scope>NUCLEOTIDE SEQUENCE [LARGE SCALE GENOMIC DNA]</scope>
    <source>
        <strain evidence="13">Z151</strain>
    </source>
</reference>
<dbReference type="PROSITE" id="PS50114">
    <property type="entry name" value="GATA_ZN_FINGER_2"/>
    <property type="match status" value="2"/>
</dbReference>
<keyword evidence="6" id="KW-0238">DNA-binding</keyword>
<sequence length="570" mass="61250">MDRSAWYHDGSSFQPHPGAVYEPQDSYDLMTSQQEQQQAALWTNFRLAAQIYPQRVGNSSYSAYSPVGSGGVVNAASAWSPSEVNHMASVRCAAAAGNMIAPSPASAWSPATYATPNGIHISSSSPTKATPTSVIQTAGKIQQHSGGHLVGLESRSSNNGAEGEAKIENDLHQHHHRQKSESPRQLHGGQELAPVGHHAADSPDNSTSTPHGQEQRSNVVLSGENTSSENNSGGVDGVVMVVDGSDQDGHGGSIGGVETSAGTPVPYDHLDQQQQQQHSRMSSHHLMRQEQSPLRYSMHSYQTQEPPVTPTVNSSAGQNSRRGRGRTQSEGRQCVNCGCEQTPLWRRDGNGQYLCNACGLYHKMNGSSRPLIKPKRRLVASKRTGTACANCKTDKTTLWRRDTKGNPVCNACGLYFKLHQTSRPASMKKDGIQTRNRKLSAKTKKGGMNRVLSGMSPPDMMKPQQYGGGVDNKAAAFRGHYPSVVSGLQHVSAGQHHAAAAAMMAYPSNMTYNPYNHLMAAQSHYGHQLPTGMDHFGASSAAAMLQNQQSGGYSAFPNGTQVISEHFFGL</sequence>
<feature type="compositionally biased region" description="Polar residues" evidence="10">
    <location>
        <begin position="290"/>
        <end position="329"/>
    </location>
</feature>
<dbReference type="GO" id="GO:0008270">
    <property type="term" value="F:zinc ion binding"/>
    <property type="evidence" value="ECO:0007669"/>
    <property type="project" value="UniProtKB-KW"/>
</dbReference>
<keyword evidence="13" id="KW-1185">Reference proteome</keyword>
<evidence type="ECO:0000256" key="10">
    <source>
        <dbReference type="SAM" id="MobiDB-lite"/>
    </source>
</evidence>
<dbReference type="SMART" id="SM00401">
    <property type="entry name" value="ZnF_GATA"/>
    <property type="match status" value="2"/>
</dbReference>
<evidence type="ECO:0000256" key="2">
    <source>
        <dbReference type="ARBA" id="ARBA00022723"/>
    </source>
</evidence>
<dbReference type="InterPro" id="IPR000679">
    <property type="entry name" value="Znf_GATA"/>
</dbReference>
<organism evidence="12 13">
    <name type="scientific">Hypsibius exemplaris</name>
    <name type="common">Freshwater tardigrade</name>
    <dbReference type="NCBI Taxonomy" id="2072580"/>
    <lineage>
        <taxon>Eukaryota</taxon>
        <taxon>Metazoa</taxon>
        <taxon>Ecdysozoa</taxon>
        <taxon>Tardigrada</taxon>
        <taxon>Eutardigrada</taxon>
        <taxon>Parachela</taxon>
        <taxon>Hypsibioidea</taxon>
        <taxon>Hypsibiidae</taxon>
        <taxon>Hypsibius</taxon>
    </lineage>
</organism>
<evidence type="ECO:0000313" key="12">
    <source>
        <dbReference type="EMBL" id="OQV25045.1"/>
    </source>
</evidence>